<gene>
    <name evidence="2" type="ORF">AMJ87_11135</name>
</gene>
<evidence type="ECO:0000259" key="1">
    <source>
        <dbReference type="Pfam" id="PF20094"/>
    </source>
</evidence>
<dbReference type="Proteomes" id="UP000051096">
    <property type="component" value="Unassembled WGS sequence"/>
</dbReference>
<dbReference type="InterPro" id="IPR030959">
    <property type="entry name" value="GWxTD_dom"/>
</dbReference>
<protein>
    <recommendedName>
        <fullName evidence="1">GWxTD domain-containing protein</fullName>
    </recommendedName>
</protein>
<comment type="caution">
    <text evidence="2">The sequence shown here is derived from an EMBL/GenBank/DDBJ whole genome shotgun (WGS) entry which is preliminary data.</text>
</comment>
<evidence type="ECO:0000313" key="2">
    <source>
        <dbReference type="EMBL" id="KPK68977.1"/>
    </source>
</evidence>
<reference evidence="2 3" key="1">
    <citation type="journal article" date="2015" name="Microbiome">
        <title>Genomic resolution of linkages in carbon, nitrogen, and sulfur cycling among widespread estuary sediment bacteria.</title>
        <authorList>
            <person name="Baker B.J."/>
            <person name="Lazar C.S."/>
            <person name="Teske A.P."/>
            <person name="Dick G.J."/>
        </authorList>
    </citation>
    <scope>NUCLEOTIDE SEQUENCE [LARGE SCALE GENOMIC DNA]</scope>
    <source>
        <strain evidence="2">SM23_60</strain>
    </source>
</reference>
<dbReference type="Pfam" id="PF20094">
    <property type="entry name" value="GWxTD_dom"/>
    <property type="match status" value="1"/>
</dbReference>
<dbReference type="AlphaFoldDB" id="A0A0S8G8Q8"/>
<proteinExistence type="predicted"/>
<dbReference type="NCBIfam" id="TIGR04514">
    <property type="entry name" value="GWxTD_dom"/>
    <property type="match status" value="1"/>
</dbReference>
<feature type="domain" description="GWxTD" evidence="1">
    <location>
        <begin position="199"/>
        <end position="305"/>
    </location>
</feature>
<dbReference type="EMBL" id="LJUO01000144">
    <property type="protein sequence ID" value="KPK68977.1"/>
    <property type="molecule type" value="Genomic_DNA"/>
</dbReference>
<sequence length="360" mass="42730">MIFFLFMQVQWQAINRPYDALNQELVIYFSIEQHRVQYVTEDSLFYAEYETRLKVFDKDGNQVAGDFWEHYAIKDTVYIQDSVKLIIPRSSHYFDMKIVDIHGGNVFSITENVLSVNYIGDIERLISGDTLRLAFTILNRAGEVDSLRVVINNLENTAVLRPETYGDTLTFLIATLPNDTYTALFELYFEGKKIEELKVPLLITRAFYLNDDTWLLKVNQLEYIATPSETDLLERAYTEERDSLWNEFWKQHDPTPNTKFNEMEEEYFNRITYCEENFSHGDKGWRSDRAKVYVRYGSPDEIQRKPYELYAEFPDPYGNRSHLYDSYEIWFYYRSNLQFVFADRFGLGEYILLNPHMIGL</sequence>
<evidence type="ECO:0000313" key="3">
    <source>
        <dbReference type="Proteomes" id="UP000051096"/>
    </source>
</evidence>
<accession>A0A0S8G8Q8</accession>
<name>A0A0S8G8Q8_UNCW3</name>
<organism evidence="2 3">
    <name type="scientific">candidate division WOR_3 bacterium SM23_60</name>
    <dbReference type="NCBI Taxonomy" id="1703780"/>
    <lineage>
        <taxon>Bacteria</taxon>
        <taxon>Bacteria division WOR-3</taxon>
    </lineage>
</organism>